<organism evidence="1 2">
    <name type="scientific">Penicillium oxalicum (strain 114-2 / CGMCC 5302)</name>
    <name type="common">Penicillium decumbens</name>
    <dbReference type="NCBI Taxonomy" id="933388"/>
    <lineage>
        <taxon>Eukaryota</taxon>
        <taxon>Fungi</taxon>
        <taxon>Dikarya</taxon>
        <taxon>Ascomycota</taxon>
        <taxon>Pezizomycotina</taxon>
        <taxon>Eurotiomycetes</taxon>
        <taxon>Eurotiomycetidae</taxon>
        <taxon>Eurotiales</taxon>
        <taxon>Aspergillaceae</taxon>
        <taxon>Penicillium</taxon>
    </lineage>
</organism>
<sequence>MLGIHDLSFSLYQIITATWYQVLIQPRIAELHVFKDRGDESPTLFIFPSEIPHSPRPFTKPATGSLWTLGISQHRLQIHHGRTTQSDPLL</sequence>
<evidence type="ECO:0000313" key="2">
    <source>
        <dbReference type="Proteomes" id="UP000019376"/>
    </source>
</evidence>
<dbReference type="Proteomes" id="UP000019376">
    <property type="component" value="Unassembled WGS sequence"/>
</dbReference>
<proteinExistence type="predicted"/>
<protein>
    <submittedName>
        <fullName evidence="1">Uncharacterized protein</fullName>
    </submittedName>
</protein>
<reference evidence="1 2" key="1">
    <citation type="journal article" date="2013" name="PLoS ONE">
        <title>Genomic and secretomic analyses reveal unique features of the lignocellulolytic enzyme system of Penicillium decumbens.</title>
        <authorList>
            <person name="Liu G."/>
            <person name="Zhang L."/>
            <person name="Wei X."/>
            <person name="Zou G."/>
            <person name="Qin Y."/>
            <person name="Ma L."/>
            <person name="Li J."/>
            <person name="Zheng H."/>
            <person name="Wang S."/>
            <person name="Wang C."/>
            <person name="Xun L."/>
            <person name="Zhao G.-P."/>
            <person name="Zhou Z."/>
            <person name="Qu Y."/>
        </authorList>
    </citation>
    <scope>NUCLEOTIDE SEQUENCE [LARGE SCALE GENOMIC DNA]</scope>
    <source>
        <strain evidence="2">114-2 / CGMCC 5302</strain>
    </source>
</reference>
<keyword evidence="2" id="KW-1185">Reference proteome</keyword>
<name>S8BFD6_PENO1</name>
<gene>
    <name evidence="1" type="ORF">PDE_08769</name>
</gene>
<dbReference type="EMBL" id="KB644415">
    <property type="protein sequence ID" value="EPS33807.1"/>
    <property type="molecule type" value="Genomic_DNA"/>
</dbReference>
<evidence type="ECO:0000313" key="1">
    <source>
        <dbReference type="EMBL" id="EPS33807.1"/>
    </source>
</evidence>
<dbReference type="HOGENOM" id="CLU_2441573_0_0_1"/>
<dbReference type="AlphaFoldDB" id="S8BFD6"/>
<accession>S8BFD6</accession>